<comment type="subcellular location">
    <subcellularLocation>
        <location evidence="1">Cell membrane</location>
        <topology evidence="1">Multi-pass membrane protein</topology>
    </subcellularLocation>
</comment>
<evidence type="ECO:0000256" key="6">
    <source>
        <dbReference type="ARBA" id="ARBA00023136"/>
    </source>
</evidence>
<dbReference type="InterPro" id="IPR048454">
    <property type="entry name" value="YetF_N"/>
</dbReference>
<sequence length="234" mass="27075">MLPNFEFLEMIFRTTVVFLVLLIMARILGRKQLSQLTFFHYITGITIGSIAGEIAGKSHTTMLNGLTSIIWWSLLTILISYFGLKFSKVRVITDGEPVIIIKEGKILERELKKLHLNMDDLSMLLREKDVFSTTEVYHAVFEPNGKLSILLKQDYLPLTKKDLHVFTFKPKYIPMELIVDGKVVEKNLREAGITEEWLDKQLILSGFNLEDIFYVELQQDGSLYIDKRDDNQKE</sequence>
<evidence type="ECO:0000313" key="10">
    <source>
        <dbReference type="EMBL" id="RDW15929.1"/>
    </source>
</evidence>
<feature type="transmembrane region" description="Helical" evidence="7">
    <location>
        <begin position="62"/>
        <end position="84"/>
    </location>
</feature>
<keyword evidence="5 7" id="KW-1133">Transmembrane helix</keyword>
<evidence type="ECO:0000256" key="3">
    <source>
        <dbReference type="ARBA" id="ARBA00022475"/>
    </source>
</evidence>
<evidence type="ECO:0000256" key="4">
    <source>
        <dbReference type="ARBA" id="ARBA00022692"/>
    </source>
</evidence>
<comment type="similarity">
    <text evidence="2">Belongs to the UPF0702 family.</text>
</comment>
<evidence type="ECO:0000313" key="11">
    <source>
        <dbReference type="Proteomes" id="UP000256520"/>
    </source>
</evidence>
<dbReference type="RefSeq" id="WP_115750809.1">
    <property type="nucleotide sequence ID" value="NZ_PIOD01000021.1"/>
</dbReference>
<evidence type="ECO:0008006" key="12">
    <source>
        <dbReference type="Google" id="ProtNLM"/>
    </source>
</evidence>
<comment type="caution">
    <text evidence="10">The sequence shown here is derived from an EMBL/GenBank/DDBJ whole genome shotgun (WGS) entry which is preliminary data.</text>
</comment>
<keyword evidence="4 7" id="KW-0812">Transmembrane</keyword>
<keyword evidence="6 7" id="KW-0472">Membrane</keyword>
<dbReference type="PANTHER" id="PTHR34582:SF7">
    <property type="entry name" value="UPF0702 TRANSMEMBRANE PROTEIN YDFS"/>
    <property type="match status" value="1"/>
</dbReference>
<dbReference type="AlphaFoldDB" id="A0A3D8PL01"/>
<dbReference type="GO" id="GO:0005886">
    <property type="term" value="C:plasma membrane"/>
    <property type="evidence" value="ECO:0007669"/>
    <property type="project" value="UniProtKB-SubCell"/>
</dbReference>
<dbReference type="PANTHER" id="PTHR34582">
    <property type="entry name" value="UPF0702 TRANSMEMBRANE PROTEIN YCAP"/>
    <property type="match status" value="1"/>
</dbReference>
<dbReference type="Pfam" id="PF20730">
    <property type="entry name" value="YetF_N"/>
    <property type="match status" value="1"/>
</dbReference>
<evidence type="ECO:0000256" key="2">
    <source>
        <dbReference type="ARBA" id="ARBA00006448"/>
    </source>
</evidence>
<feature type="transmembrane region" description="Helical" evidence="7">
    <location>
        <begin position="12"/>
        <end position="29"/>
    </location>
</feature>
<protein>
    <recommendedName>
        <fullName evidence="12">DUF421 domain-containing protein</fullName>
    </recommendedName>
</protein>
<dbReference type="Gene3D" id="3.30.240.20">
    <property type="entry name" value="bsu07140 like domains"/>
    <property type="match status" value="2"/>
</dbReference>
<organism evidence="10 11">
    <name type="scientific">Oceanobacillus chungangensis</name>
    <dbReference type="NCBI Taxonomy" id="1229152"/>
    <lineage>
        <taxon>Bacteria</taxon>
        <taxon>Bacillati</taxon>
        <taxon>Bacillota</taxon>
        <taxon>Bacilli</taxon>
        <taxon>Bacillales</taxon>
        <taxon>Bacillaceae</taxon>
        <taxon>Oceanobacillus</taxon>
    </lineage>
</organism>
<keyword evidence="11" id="KW-1185">Reference proteome</keyword>
<evidence type="ECO:0000259" key="8">
    <source>
        <dbReference type="Pfam" id="PF04239"/>
    </source>
</evidence>
<dbReference type="InterPro" id="IPR023090">
    <property type="entry name" value="UPF0702_alpha/beta_dom_sf"/>
</dbReference>
<dbReference type="EMBL" id="PIOD01000021">
    <property type="protein sequence ID" value="RDW15929.1"/>
    <property type="molecule type" value="Genomic_DNA"/>
</dbReference>
<evidence type="ECO:0000256" key="1">
    <source>
        <dbReference type="ARBA" id="ARBA00004651"/>
    </source>
</evidence>
<gene>
    <name evidence="10" type="ORF">CWR45_15650</name>
</gene>
<proteinExistence type="inferred from homology"/>
<keyword evidence="3" id="KW-1003">Cell membrane</keyword>
<feature type="domain" description="YetF-like N-terminal transmembrane" evidence="9">
    <location>
        <begin position="8"/>
        <end position="81"/>
    </location>
</feature>
<feature type="domain" description="YetF C-terminal" evidence="8">
    <location>
        <begin position="85"/>
        <end position="217"/>
    </location>
</feature>
<reference evidence="11" key="1">
    <citation type="submission" date="2017-11" db="EMBL/GenBank/DDBJ databases">
        <authorList>
            <person name="Zhu W."/>
        </authorList>
    </citation>
    <scope>NUCLEOTIDE SEQUENCE [LARGE SCALE GENOMIC DNA]</scope>
    <source>
        <strain evidence="11">CAU 1051</strain>
    </source>
</reference>
<evidence type="ECO:0000256" key="5">
    <source>
        <dbReference type="ARBA" id="ARBA00022989"/>
    </source>
</evidence>
<dbReference type="Pfam" id="PF04239">
    <property type="entry name" value="DUF421"/>
    <property type="match status" value="1"/>
</dbReference>
<name>A0A3D8PL01_9BACI</name>
<dbReference type="Proteomes" id="UP000256520">
    <property type="component" value="Unassembled WGS sequence"/>
</dbReference>
<dbReference type="OrthoDB" id="9778331at2"/>
<evidence type="ECO:0000256" key="7">
    <source>
        <dbReference type="SAM" id="Phobius"/>
    </source>
</evidence>
<accession>A0A3D8PL01</accession>
<feature type="transmembrane region" description="Helical" evidence="7">
    <location>
        <begin position="36"/>
        <end position="56"/>
    </location>
</feature>
<dbReference type="InterPro" id="IPR007353">
    <property type="entry name" value="DUF421"/>
</dbReference>
<evidence type="ECO:0000259" key="9">
    <source>
        <dbReference type="Pfam" id="PF20730"/>
    </source>
</evidence>